<dbReference type="Proteomes" id="UP000515465">
    <property type="component" value="Chromosome"/>
</dbReference>
<reference evidence="2" key="1">
    <citation type="journal article" date="2020" name="Mol. Plant Microbe">
        <title>Rhizobial microsymbionts of the narrowly endemic Oxytropis species growing in Kamchatka are characterized by significant genetic diversity and possess a set of genes that are associated with T3SS and T6SS secretion systems and can affect the development of symbiosis.</title>
        <authorList>
            <person name="Safronova V."/>
            <person name="Guro P."/>
            <person name="Sazanova A."/>
            <person name="Kuznetsova I."/>
            <person name="Belimov A."/>
            <person name="Yakubov V."/>
            <person name="Chirak E."/>
            <person name="Afonin A."/>
            <person name="Gogolev Y."/>
            <person name="Andronov E."/>
            <person name="Tikhonovich I."/>
        </authorList>
    </citation>
    <scope>NUCLEOTIDE SEQUENCE [LARGE SCALE GENOMIC DNA]</scope>
    <source>
        <strain evidence="2">583</strain>
    </source>
</reference>
<dbReference type="RefSeq" id="WP_183465327.1">
    <property type="nucleotide sequence ID" value="NZ_CP050296.1"/>
</dbReference>
<dbReference type="AlphaFoldDB" id="A0A7G6SL59"/>
<sequence>MAGTLRDAMWAHLKGLMILYPSGTEVTIAIRLKGSACADYVLSTEATTDQHALFQLLAGTEAIGRRSVG</sequence>
<proteinExistence type="predicted"/>
<evidence type="ECO:0000313" key="2">
    <source>
        <dbReference type="Proteomes" id="UP000515465"/>
    </source>
</evidence>
<gene>
    <name evidence="1" type="ORF">HB778_30605</name>
</gene>
<accession>A0A7G6SL59</accession>
<dbReference type="EMBL" id="CP050296">
    <property type="protein sequence ID" value="QND55241.1"/>
    <property type="molecule type" value="Genomic_DNA"/>
</dbReference>
<name>A0A7G6SL59_9HYPH</name>
<evidence type="ECO:0000313" key="1">
    <source>
        <dbReference type="EMBL" id="QND55241.1"/>
    </source>
</evidence>
<protein>
    <submittedName>
        <fullName evidence="1">Uncharacterized protein</fullName>
    </submittedName>
</protein>
<organism evidence="1 2">
    <name type="scientific">Mesorhizobium huakuii</name>
    <dbReference type="NCBI Taxonomy" id="28104"/>
    <lineage>
        <taxon>Bacteria</taxon>
        <taxon>Pseudomonadati</taxon>
        <taxon>Pseudomonadota</taxon>
        <taxon>Alphaproteobacteria</taxon>
        <taxon>Hyphomicrobiales</taxon>
        <taxon>Phyllobacteriaceae</taxon>
        <taxon>Mesorhizobium</taxon>
    </lineage>
</organism>